<keyword evidence="9 13" id="KW-0472">Membrane</keyword>
<keyword evidence="4 13" id="KW-0812">Transmembrane</keyword>
<evidence type="ECO:0000256" key="6">
    <source>
        <dbReference type="ARBA" id="ARBA00022989"/>
    </source>
</evidence>
<dbReference type="GO" id="GO:0016020">
    <property type="term" value="C:membrane"/>
    <property type="evidence" value="ECO:0007669"/>
    <property type="project" value="UniProtKB-SubCell"/>
</dbReference>
<evidence type="ECO:0000256" key="2">
    <source>
        <dbReference type="ARBA" id="ARBA00008337"/>
    </source>
</evidence>
<keyword evidence="6 13" id="KW-1133">Transmembrane helix</keyword>
<feature type="transmembrane region" description="Helical" evidence="14">
    <location>
        <begin position="119"/>
        <end position="137"/>
    </location>
</feature>
<keyword evidence="5" id="KW-0752">Steroid biosynthesis</keyword>
<evidence type="ECO:0000256" key="5">
    <source>
        <dbReference type="ARBA" id="ARBA00022955"/>
    </source>
</evidence>
<dbReference type="Proteomes" id="UP001149079">
    <property type="component" value="Unassembled WGS sequence"/>
</dbReference>
<dbReference type="GO" id="GO:0004769">
    <property type="term" value="F:steroid Delta-isomerase activity"/>
    <property type="evidence" value="ECO:0007669"/>
    <property type="project" value="TreeGrafter"/>
</dbReference>
<evidence type="ECO:0000256" key="9">
    <source>
        <dbReference type="ARBA" id="ARBA00023136"/>
    </source>
</evidence>
<dbReference type="InterPro" id="IPR033118">
    <property type="entry name" value="EXPERA"/>
</dbReference>
<keyword evidence="17" id="KW-1185">Reference proteome</keyword>
<evidence type="ECO:0000256" key="13">
    <source>
        <dbReference type="PROSITE-ProRule" id="PRU01087"/>
    </source>
</evidence>
<keyword evidence="10" id="KW-1207">Sterol metabolism</keyword>
<reference evidence="16" key="2">
    <citation type="journal article" date="2023" name="IMA Fungus">
        <title>Comparative genomic study of the Penicillium genus elucidates a diverse pangenome and 15 lateral gene transfer events.</title>
        <authorList>
            <person name="Petersen C."/>
            <person name="Sorensen T."/>
            <person name="Nielsen M.R."/>
            <person name="Sondergaard T.E."/>
            <person name="Sorensen J.L."/>
            <person name="Fitzpatrick D.A."/>
            <person name="Frisvad J.C."/>
            <person name="Nielsen K.L."/>
        </authorList>
    </citation>
    <scope>NUCLEOTIDE SEQUENCE</scope>
    <source>
        <strain evidence="16">IBT 22155</strain>
    </source>
</reference>
<dbReference type="GeneID" id="81407738"/>
<evidence type="ECO:0000256" key="4">
    <source>
        <dbReference type="ARBA" id="ARBA00022692"/>
    </source>
</evidence>
<accession>A0A9W9KVR5</accession>
<dbReference type="OrthoDB" id="58557at2759"/>
<keyword evidence="7" id="KW-0756">Sterol biosynthesis</keyword>
<keyword evidence="12" id="KW-0413">Isomerase</keyword>
<dbReference type="PANTHER" id="PTHR14207">
    <property type="entry name" value="STEROL ISOMERASE"/>
    <property type="match status" value="1"/>
</dbReference>
<comment type="subcellular location">
    <subcellularLocation>
        <location evidence="1">Membrane</location>
        <topology evidence="1">Multi-pass membrane protein</topology>
    </subcellularLocation>
</comment>
<reference evidence="16" key="1">
    <citation type="submission" date="2022-11" db="EMBL/GenBank/DDBJ databases">
        <authorList>
            <person name="Petersen C."/>
        </authorList>
    </citation>
    <scope>NUCLEOTIDE SEQUENCE</scope>
    <source>
        <strain evidence="16">IBT 22155</strain>
    </source>
</reference>
<dbReference type="RefSeq" id="XP_056518398.1">
    <property type="nucleotide sequence ID" value="XM_056668568.1"/>
</dbReference>
<keyword evidence="11" id="KW-0753">Steroid metabolism</keyword>
<keyword evidence="3" id="KW-0444">Lipid biosynthesis</keyword>
<dbReference type="AlphaFoldDB" id="A0A9W9KVR5"/>
<dbReference type="PANTHER" id="PTHR14207:SF0">
    <property type="entry name" value="3-BETA-HYDROXYSTEROID-DELTA(8),DELTA(7)-ISOMERASE"/>
    <property type="match status" value="1"/>
</dbReference>
<keyword evidence="8" id="KW-0443">Lipid metabolism</keyword>
<feature type="transmembrane region" description="Helical" evidence="14">
    <location>
        <begin position="158"/>
        <end position="175"/>
    </location>
</feature>
<protein>
    <submittedName>
        <fullName evidence="16">Emopamil-binding</fullName>
    </submittedName>
</protein>
<evidence type="ECO:0000259" key="15">
    <source>
        <dbReference type="PROSITE" id="PS51751"/>
    </source>
</evidence>
<dbReference type="PROSITE" id="PS51751">
    <property type="entry name" value="EXPERA"/>
    <property type="match status" value="1"/>
</dbReference>
<name>A0A9W9KVR5_9EURO</name>
<dbReference type="GO" id="GO:0005783">
    <property type="term" value="C:endoplasmic reticulum"/>
    <property type="evidence" value="ECO:0007669"/>
    <property type="project" value="TreeGrafter"/>
</dbReference>
<evidence type="ECO:0000256" key="11">
    <source>
        <dbReference type="ARBA" id="ARBA00023221"/>
    </source>
</evidence>
<feature type="transmembrane region" description="Helical" evidence="14">
    <location>
        <begin position="22"/>
        <end position="41"/>
    </location>
</feature>
<evidence type="ECO:0000313" key="17">
    <source>
        <dbReference type="Proteomes" id="UP001149079"/>
    </source>
</evidence>
<proteinExistence type="inferred from homology"/>
<evidence type="ECO:0000256" key="10">
    <source>
        <dbReference type="ARBA" id="ARBA00023166"/>
    </source>
</evidence>
<dbReference type="GO" id="GO:0000247">
    <property type="term" value="F:C-8 sterol isomerase activity"/>
    <property type="evidence" value="ECO:0007669"/>
    <property type="project" value="TreeGrafter"/>
</dbReference>
<evidence type="ECO:0000256" key="1">
    <source>
        <dbReference type="ARBA" id="ARBA00004141"/>
    </source>
</evidence>
<organism evidence="16 17">
    <name type="scientific">Penicillium bovifimosum</name>
    <dbReference type="NCBI Taxonomy" id="126998"/>
    <lineage>
        <taxon>Eukaryota</taxon>
        <taxon>Fungi</taxon>
        <taxon>Dikarya</taxon>
        <taxon>Ascomycota</taxon>
        <taxon>Pezizomycotina</taxon>
        <taxon>Eurotiomycetes</taxon>
        <taxon>Eurotiomycetidae</taxon>
        <taxon>Eurotiales</taxon>
        <taxon>Aspergillaceae</taxon>
        <taxon>Penicillium</taxon>
    </lineage>
</organism>
<gene>
    <name evidence="16" type="ORF">N7515_007824</name>
</gene>
<comment type="similarity">
    <text evidence="2">Belongs to the EBP family.</text>
</comment>
<evidence type="ECO:0000256" key="14">
    <source>
        <dbReference type="SAM" id="Phobius"/>
    </source>
</evidence>
<sequence length="356" mass="39866">MTPDHAYYPVGVEIPSYVPNEWSTLALVSTFALVCIIVLTAAKTIATNANPRITIPELSQVLWFTLCGSIHLILEGYYALNFATLPGSQHVLAQLWKEYSMSDSRYLTSHAFVMSMESITAWCWGPLSFVLASFIVTDNPFRHPLQIIVSTGQLYGDILYYGTCAFDFLVYGIEYSRPEGYYFYGYFVLLNGFWIVIPILLIADSVRACARAFAEVKGVSAWNPLEVKSLDLSHSSSAIAQLFQHGYLSATINPPPGWTVYPTYAAYKEEWEGLDSQGQTIAQCYGLGPGTPIMEDDQAVRTIFQSGDRYYLWDRKPNSVHEFASQNIHEILSTMTKDGLRGLHMEALSPVLDVDH</sequence>
<feature type="transmembrane region" description="Helical" evidence="14">
    <location>
        <begin position="181"/>
        <end position="203"/>
    </location>
</feature>
<feature type="domain" description="EXPERA" evidence="15">
    <location>
        <begin position="56"/>
        <end position="202"/>
    </location>
</feature>
<dbReference type="Pfam" id="PF05241">
    <property type="entry name" value="EBP"/>
    <property type="match status" value="1"/>
</dbReference>
<dbReference type="EMBL" id="JAPQKL010000006">
    <property type="protein sequence ID" value="KAJ5123999.1"/>
    <property type="molecule type" value="Genomic_DNA"/>
</dbReference>
<evidence type="ECO:0000256" key="8">
    <source>
        <dbReference type="ARBA" id="ARBA00023098"/>
    </source>
</evidence>
<comment type="caution">
    <text evidence="16">The sequence shown here is derived from an EMBL/GenBank/DDBJ whole genome shotgun (WGS) entry which is preliminary data.</text>
</comment>
<dbReference type="GO" id="GO:0047750">
    <property type="term" value="F:cholestenol delta-isomerase activity"/>
    <property type="evidence" value="ECO:0007669"/>
    <property type="project" value="InterPro"/>
</dbReference>
<evidence type="ECO:0000313" key="16">
    <source>
        <dbReference type="EMBL" id="KAJ5123999.1"/>
    </source>
</evidence>
<evidence type="ECO:0000256" key="7">
    <source>
        <dbReference type="ARBA" id="ARBA00023011"/>
    </source>
</evidence>
<feature type="transmembrane region" description="Helical" evidence="14">
    <location>
        <begin position="61"/>
        <end position="80"/>
    </location>
</feature>
<evidence type="ECO:0000256" key="3">
    <source>
        <dbReference type="ARBA" id="ARBA00022516"/>
    </source>
</evidence>
<evidence type="ECO:0000256" key="12">
    <source>
        <dbReference type="ARBA" id="ARBA00023235"/>
    </source>
</evidence>
<dbReference type="InterPro" id="IPR007905">
    <property type="entry name" value="EBP"/>
</dbReference>
<dbReference type="GO" id="GO:0016126">
    <property type="term" value="P:sterol biosynthetic process"/>
    <property type="evidence" value="ECO:0007669"/>
    <property type="project" value="UniProtKB-KW"/>
</dbReference>